<sequence>MAKPFDDFVHALVLFFLIFLIYSNDAQVYPCKSSRDCDDYCVSNGLPVFWCLRNGCLCF</sequence>
<organism evidence="3 4">
    <name type="scientific">Lupinus albus</name>
    <name type="common">White lupine</name>
    <name type="synonym">Lupinus termis</name>
    <dbReference type="NCBI Taxonomy" id="3870"/>
    <lineage>
        <taxon>Eukaryota</taxon>
        <taxon>Viridiplantae</taxon>
        <taxon>Streptophyta</taxon>
        <taxon>Embryophyta</taxon>
        <taxon>Tracheophyta</taxon>
        <taxon>Spermatophyta</taxon>
        <taxon>Magnoliopsida</taxon>
        <taxon>eudicotyledons</taxon>
        <taxon>Gunneridae</taxon>
        <taxon>Pentapetalae</taxon>
        <taxon>rosids</taxon>
        <taxon>fabids</taxon>
        <taxon>Fabales</taxon>
        <taxon>Fabaceae</taxon>
        <taxon>Papilionoideae</taxon>
        <taxon>50 kb inversion clade</taxon>
        <taxon>genistoids sensu lato</taxon>
        <taxon>core genistoids</taxon>
        <taxon>Genisteae</taxon>
        <taxon>Lupinus</taxon>
    </lineage>
</organism>
<protein>
    <submittedName>
        <fullName evidence="3">Putative Late nodulin</fullName>
    </submittedName>
</protein>
<evidence type="ECO:0000313" key="3">
    <source>
        <dbReference type="EMBL" id="KAE9597999.1"/>
    </source>
</evidence>
<keyword evidence="4" id="KW-1185">Reference proteome</keyword>
<proteinExistence type="predicted"/>
<evidence type="ECO:0000259" key="2">
    <source>
        <dbReference type="Pfam" id="PF07127"/>
    </source>
</evidence>
<feature type="signal peptide" evidence="1">
    <location>
        <begin position="1"/>
        <end position="26"/>
    </location>
</feature>
<accession>A0A6A4PCI7</accession>
<feature type="chain" id="PRO_5025586043" evidence="1">
    <location>
        <begin position="27"/>
        <end position="59"/>
    </location>
</feature>
<dbReference type="InterPro" id="IPR009810">
    <property type="entry name" value="Nodulin_late_dom"/>
</dbReference>
<dbReference type="Proteomes" id="UP000447434">
    <property type="component" value="Chromosome 16"/>
</dbReference>
<evidence type="ECO:0000313" key="4">
    <source>
        <dbReference type="Proteomes" id="UP000447434"/>
    </source>
</evidence>
<name>A0A6A4PCI7_LUPAL</name>
<evidence type="ECO:0000256" key="1">
    <source>
        <dbReference type="SAM" id="SignalP"/>
    </source>
</evidence>
<feature type="domain" description="Late nodulin" evidence="2">
    <location>
        <begin position="7"/>
        <end position="56"/>
    </location>
</feature>
<dbReference type="AlphaFoldDB" id="A0A6A4PCI7"/>
<dbReference type="EMBL" id="WOCE01000016">
    <property type="protein sequence ID" value="KAE9597999.1"/>
    <property type="molecule type" value="Genomic_DNA"/>
</dbReference>
<gene>
    <name evidence="3" type="ORF">Lalb_Chr16g0392521</name>
</gene>
<dbReference type="GO" id="GO:0046872">
    <property type="term" value="F:metal ion binding"/>
    <property type="evidence" value="ECO:0007669"/>
    <property type="project" value="InterPro"/>
</dbReference>
<dbReference type="Pfam" id="PF07127">
    <property type="entry name" value="Nodulin_late"/>
    <property type="match status" value="1"/>
</dbReference>
<reference evidence="4" key="1">
    <citation type="journal article" date="2020" name="Nat. Commun.">
        <title>Genome sequence of the cluster root forming white lupin.</title>
        <authorList>
            <person name="Hufnagel B."/>
            <person name="Marques A."/>
            <person name="Soriano A."/>
            <person name="Marques L."/>
            <person name="Divol F."/>
            <person name="Doumas P."/>
            <person name="Sallet E."/>
            <person name="Mancinotti D."/>
            <person name="Carrere S."/>
            <person name="Marande W."/>
            <person name="Arribat S."/>
            <person name="Keller J."/>
            <person name="Huneau C."/>
            <person name="Blein T."/>
            <person name="Aime D."/>
            <person name="Laguerre M."/>
            <person name="Taylor J."/>
            <person name="Schubert V."/>
            <person name="Nelson M."/>
            <person name="Geu-Flores F."/>
            <person name="Crespi M."/>
            <person name="Gallardo-Guerrero K."/>
            <person name="Delaux P.-M."/>
            <person name="Salse J."/>
            <person name="Berges H."/>
            <person name="Guyot R."/>
            <person name="Gouzy J."/>
            <person name="Peret B."/>
        </authorList>
    </citation>
    <scope>NUCLEOTIDE SEQUENCE [LARGE SCALE GENOMIC DNA]</scope>
    <source>
        <strain evidence="4">cv. Amiga</strain>
    </source>
</reference>
<comment type="caution">
    <text evidence="3">The sequence shown here is derived from an EMBL/GenBank/DDBJ whole genome shotgun (WGS) entry which is preliminary data.</text>
</comment>
<keyword evidence="1" id="KW-0732">Signal</keyword>